<evidence type="ECO:0000313" key="3">
    <source>
        <dbReference type="Proteomes" id="UP000053259"/>
    </source>
</evidence>
<dbReference type="NCBIfam" id="NF040521">
    <property type="entry name" value="C45_proenzyme"/>
    <property type="match status" value="1"/>
</dbReference>
<keyword evidence="3" id="KW-1185">Reference proteome</keyword>
<dbReference type="EMBL" id="KN847535">
    <property type="protein sequence ID" value="KIW06477.1"/>
    <property type="molecule type" value="Genomic_DNA"/>
</dbReference>
<dbReference type="Gene3D" id="3.60.60.10">
    <property type="entry name" value="Penicillin V Acylase, Chain A"/>
    <property type="match status" value="1"/>
</dbReference>
<name>A0A0D1Z0J5_9PEZI</name>
<sequence>MLQIRCEGSPYQIGTAHGRAAKEAIGRSIDFYERVFRERTGMGWASVEQVAMEYMPLVLRHRDIFEEVQGVAHGSGFNVGAIMAINARTEIMYGLMDEGCTTLAWKPAAGGSWLAQNWDWQVGQKENLVVLDVAPSGGRPRYKIVTEAGLIGKIGLNEAGVGVCFNAIQARGVDTDSMPAHVGLKLVMESRSREEAVKRLETLGIGSACTITIADPTGGVALECSARGIERIEMDDRGRVFHSNHFLKPQEGVFDTQMPADTLARLARIIELADDLEGEPTVDKIRDLFKDEQGFPASICRMNTSENVNATLFNIVMDLQKKEALVSVGRPVAPEGELWLRFD</sequence>
<dbReference type="InterPro" id="IPR047794">
    <property type="entry name" value="C45_proenzyme-like"/>
</dbReference>
<dbReference type="Proteomes" id="UP000053259">
    <property type="component" value="Unassembled WGS sequence"/>
</dbReference>
<dbReference type="Pfam" id="PF03417">
    <property type="entry name" value="AAT"/>
    <property type="match status" value="1"/>
</dbReference>
<dbReference type="OrthoDB" id="189997at2759"/>
<dbReference type="HOGENOM" id="CLU_037787_1_0_1"/>
<dbReference type="PANTHER" id="PTHR34180:SF1">
    <property type="entry name" value="BETA-ALANYL-DOPAMINE_CARCININE HYDROLASE"/>
    <property type="match status" value="1"/>
</dbReference>
<evidence type="ECO:0000313" key="2">
    <source>
        <dbReference type="EMBL" id="KIW06477.1"/>
    </source>
</evidence>
<dbReference type="GeneID" id="27310887"/>
<dbReference type="InterPro" id="IPR047801">
    <property type="entry name" value="Peptidase_C45"/>
</dbReference>
<dbReference type="AlphaFoldDB" id="A0A0D1Z0J5"/>
<dbReference type="Gene3D" id="1.10.10.2120">
    <property type="match status" value="1"/>
</dbReference>
<dbReference type="InterPro" id="IPR005079">
    <property type="entry name" value="Peptidase_C45_hydrolase"/>
</dbReference>
<accession>A0A0D1Z0J5</accession>
<organism evidence="2 3">
    <name type="scientific">Verruconis gallopava</name>
    <dbReference type="NCBI Taxonomy" id="253628"/>
    <lineage>
        <taxon>Eukaryota</taxon>
        <taxon>Fungi</taxon>
        <taxon>Dikarya</taxon>
        <taxon>Ascomycota</taxon>
        <taxon>Pezizomycotina</taxon>
        <taxon>Dothideomycetes</taxon>
        <taxon>Pleosporomycetidae</taxon>
        <taxon>Venturiales</taxon>
        <taxon>Sympoventuriaceae</taxon>
        <taxon>Verruconis</taxon>
    </lineage>
</organism>
<dbReference type="PANTHER" id="PTHR34180">
    <property type="entry name" value="PEPTIDASE C45"/>
    <property type="match status" value="1"/>
</dbReference>
<gene>
    <name evidence="2" type="ORF">PV09_02914</name>
</gene>
<reference evidence="2 3" key="1">
    <citation type="submission" date="2015-01" db="EMBL/GenBank/DDBJ databases">
        <title>The Genome Sequence of Ochroconis gallopava CBS43764.</title>
        <authorList>
            <consortium name="The Broad Institute Genomics Platform"/>
            <person name="Cuomo C."/>
            <person name="de Hoog S."/>
            <person name="Gorbushina A."/>
            <person name="Stielow B."/>
            <person name="Teixiera M."/>
            <person name="Abouelleil A."/>
            <person name="Chapman S.B."/>
            <person name="Priest M."/>
            <person name="Young S.K."/>
            <person name="Wortman J."/>
            <person name="Nusbaum C."/>
            <person name="Birren B."/>
        </authorList>
    </citation>
    <scope>NUCLEOTIDE SEQUENCE [LARGE SCALE GENOMIC DNA]</scope>
    <source>
        <strain evidence="2 3">CBS 43764</strain>
    </source>
</reference>
<dbReference type="STRING" id="253628.A0A0D1Z0J5"/>
<dbReference type="RefSeq" id="XP_016216346.1">
    <property type="nucleotide sequence ID" value="XM_016356040.1"/>
</dbReference>
<feature type="domain" description="Peptidase C45 hydrolase" evidence="1">
    <location>
        <begin position="110"/>
        <end position="331"/>
    </location>
</feature>
<dbReference type="VEuPathDB" id="FungiDB:PV09_02914"/>
<protein>
    <recommendedName>
        <fullName evidence="1">Peptidase C45 hydrolase domain-containing protein</fullName>
    </recommendedName>
</protein>
<dbReference type="InParanoid" id="A0A0D1Z0J5"/>
<evidence type="ECO:0000259" key="1">
    <source>
        <dbReference type="Pfam" id="PF03417"/>
    </source>
</evidence>
<proteinExistence type="predicted"/>